<gene>
    <name evidence="8 11" type="primary">purA</name>
    <name evidence="11" type="ORF">DAMNIGENAA_19030</name>
</gene>
<comment type="pathway">
    <text evidence="8 10">Purine metabolism; AMP biosynthesis via de novo pathway; AMP from IMP: step 1/2.</text>
</comment>
<evidence type="ECO:0000256" key="6">
    <source>
        <dbReference type="ARBA" id="ARBA00022842"/>
    </source>
</evidence>
<evidence type="ECO:0000256" key="1">
    <source>
        <dbReference type="ARBA" id="ARBA00011738"/>
    </source>
</evidence>
<dbReference type="Gene3D" id="1.10.300.10">
    <property type="entry name" value="Adenylosuccinate Synthetase, subunit A, domain 2"/>
    <property type="match status" value="1"/>
</dbReference>
<dbReference type="InterPro" id="IPR042110">
    <property type="entry name" value="Adenylosuccinate_synth_dom2"/>
</dbReference>
<evidence type="ECO:0000313" key="11">
    <source>
        <dbReference type="EMBL" id="GLI34470.1"/>
    </source>
</evidence>
<dbReference type="SUPFAM" id="SSF52540">
    <property type="entry name" value="P-loop containing nucleoside triphosphate hydrolases"/>
    <property type="match status" value="1"/>
</dbReference>
<protein>
    <recommendedName>
        <fullName evidence="8 10">Adenylosuccinate synthetase</fullName>
        <shortName evidence="8">AMPSase</shortName>
        <shortName evidence="8">AdSS</shortName>
        <ecNumber evidence="8 10">6.3.4.4</ecNumber>
    </recommendedName>
    <alternativeName>
        <fullName evidence="8">IMP--aspartate ligase</fullName>
    </alternativeName>
</protein>
<dbReference type="GO" id="GO:0005737">
    <property type="term" value="C:cytoplasm"/>
    <property type="evidence" value="ECO:0007669"/>
    <property type="project" value="UniProtKB-SubCell"/>
</dbReference>
<dbReference type="InterPro" id="IPR042109">
    <property type="entry name" value="Adenylosuccinate_synth_dom1"/>
</dbReference>
<comment type="similarity">
    <text evidence="8 10">Belongs to the adenylosuccinate synthetase family.</text>
</comment>
<dbReference type="InterPro" id="IPR033128">
    <property type="entry name" value="Adenylosuccin_syn_Lys_AS"/>
</dbReference>
<keyword evidence="8" id="KW-0963">Cytoplasm</keyword>
<feature type="binding site" evidence="8">
    <location>
        <position position="306"/>
    </location>
    <ligand>
        <name>GTP</name>
        <dbReference type="ChEBI" id="CHEBI:37565"/>
    </ligand>
</feature>
<dbReference type="Pfam" id="PF00709">
    <property type="entry name" value="Adenylsucc_synt"/>
    <property type="match status" value="1"/>
</dbReference>
<dbReference type="GO" id="GO:0046040">
    <property type="term" value="P:IMP metabolic process"/>
    <property type="evidence" value="ECO:0007669"/>
    <property type="project" value="TreeGrafter"/>
</dbReference>
<comment type="subunit">
    <text evidence="1 8">Homodimer.</text>
</comment>
<accession>A0A9W6D251</accession>
<feature type="binding site" description="in other chain" evidence="8">
    <location>
        <position position="304"/>
    </location>
    <ligand>
        <name>IMP</name>
        <dbReference type="ChEBI" id="CHEBI:58053"/>
        <note>ligand shared between dimeric partners</note>
    </ligand>
</feature>
<keyword evidence="6 8" id="KW-0460">Magnesium</keyword>
<dbReference type="CDD" id="cd03108">
    <property type="entry name" value="AdSS"/>
    <property type="match status" value="1"/>
</dbReference>
<name>A0A9W6D251_9BACT</name>
<dbReference type="Gene3D" id="3.40.440.10">
    <property type="entry name" value="Adenylosuccinate Synthetase, subunit A, domain 1"/>
    <property type="match status" value="1"/>
</dbReference>
<dbReference type="PROSITE" id="PS00513">
    <property type="entry name" value="ADENYLOSUCCIN_SYN_2"/>
    <property type="match status" value="1"/>
</dbReference>
<evidence type="ECO:0000256" key="9">
    <source>
        <dbReference type="PROSITE-ProRule" id="PRU10134"/>
    </source>
</evidence>
<dbReference type="InterPro" id="IPR027417">
    <property type="entry name" value="P-loop_NTPase"/>
</dbReference>
<organism evidence="11 12">
    <name type="scientific">Desulforhabdus amnigena</name>
    <dbReference type="NCBI Taxonomy" id="40218"/>
    <lineage>
        <taxon>Bacteria</taxon>
        <taxon>Pseudomonadati</taxon>
        <taxon>Thermodesulfobacteriota</taxon>
        <taxon>Syntrophobacteria</taxon>
        <taxon>Syntrophobacterales</taxon>
        <taxon>Syntrophobacteraceae</taxon>
        <taxon>Desulforhabdus</taxon>
    </lineage>
</organism>
<proteinExistence type="inferred from homology"/>
<feature type="binding site" evidence="8">
    <location>
        <position position="144"/>
    </location>
    <ligand>
        <name>IMP</name>
        <dbReference type="ChEBI" id="CHEBI:58053"/>
        <note>ligand shared between dimeric partners</note>
    </ligand>
</feature>
<dbReference type="Gene3D" id="3.90.170.10">
    <property type="entry name" value="Adenylosuccinate Synthetase, subunit A, domain 3"/>
    <property type="match status" value="1"/>
</dbReference>
<feature type="binding site" description="in other chain" evidence="8">
    <location>
        <begin position="13"/>
        <end position="16"/>
    </location>
    <ligand>
        <name>IMP</name>
        <dbReference type="ChEBI" id="CHEBI:58053"/>
        <note>ligand shared between dimeric partners</note>
    </ligand>
</feature>
<dbReference type="InterPro" id="IPR018220">
    <property type="entry name" value="Adenylosuccin_syn_GTP-bd"/>
</dbReference>
<keyword evidence="4 8" id="KW-0547">Nucleotide-binding</keyword>
<evidence type="ECO:0000256" key="2">
    <source>
        <dbReference type="ARBA" id="ARBA00022598"/>
    </source>
</evidence>
<feature type="binding site" evidence="8">
    <location>
        <begin position="40"/>
        <end position="42"/>
    </location>
    <ligand>
        <name>GTP</name>
        <dbReference type="ChEBI" id="CHEBI:37565"/>
    </ligand>
</feature>
<dbReference type="RefSeq" id="WP_281793738.1">
    <property type="nucleotide sequence ID" value="NZ_BSDR01000001.1"/>
</dbReference>
<dbReference type="PANTHER" id="PTHR11846:SF0">
    <property type="entry name" value="ADENYLOSUCCINATE SYNTHETASE"/>
    <property type="match status" value="1"/>
</dbReference>
<dbReference type="PROSITE" id="PS01266">
    <property type="entry name" value="ADENYLOSUCCIN_SYN_1"/>
    <property type="match status" value="1"/>
</dbReference>
<feature type="binding site" evidence="8">
    <location>
        <begin position="12"/>
        <end position="18"/>
    </location>
    <ligand>
        <name>GTP</name>
        <dbReference type="ChEBI" id="CHEBI:37565"/>
    </ligand>
</feature>
<feature type="binding site" description="in other chain" evidence="8">
    <location>
        <position position="130"/>
    </location>
    <ligand>
        <name>IMP</name>
        <dbReference type="ChEBI" id="CHEBI:58053"/>
        <note>ligand shared between dimeric partners</note>
    </ligand>
</feature>
<evidence type="ECO:0000256" key="4">
    <source>
        <dbReference type="ARBA" id="ARBA00022741"/>
    </source>
</evidence>
<dbReference type="InterPro" id="IPR001114">
    <property type="entry name" value="Adenylosuccinate_synthetase"/>
</dbReference>
<evidence type="ECO:0000256" key="3">
    <source>
        <dbReference type="ARBA" id="ARBA00022723"/>
    </source>
</evidence>
<dbReference type="NCBIfam" id="NF002223">
    <property type="entry name" value="PRK01117.1"/>
    <property type="match status" value="1"/>
</dbReference>
<sequence>MANVVVIGTQWGDEGKGKIVDLLTERADCVVRFQGGNNAGHTLVVNGKKFVFHLIPSGILHSGKMCLIGNGVVLDPAILLQEIDRLNACGVPITSSNLMISRHAHVIMPYHRALDLARENRKGTVKIGTTGRGIGPCYEDKVCRTGIRIHDLFDAKALREKLERSLEEKNFMLQNFFAEKPLDPAAIQEEYLVYGEKLAPFAGDVSSYLHHVCGKARNILFEGAQGTHLDIDHGTYPYVTSSNTVAGNACCGTGIGPTKIDKVLGIVKAYTTRVGGGPFPTELLDETGERIRSVGGEFGATTGRPRRCGWLDMVVLKTSARLNGLAGLVITKLDVLTGIPKLKIAVAYQCGQERLHEVPPELNALEACEPICEEFPGWEEDLRQIRKFEDLPKNTQRYLRAVEEMSGIPLSIVSVGPGRDETILLRHPYDE</sequence>
<feature type="active site" evidence="9">
    <location>
        <position position="141"/>
    </location>
</feature>
<evidence type="ECO:0000256" key="5">
    <source>
        <dbReference type="ARBA" id="ARBA00022755"/>
    </source>
</evidence>
<feature type="binding site" evidence="8">
    <location>
        <position position="13"/>
    </location>
    <ligand>
        <name>Mg(2+)</name>
        <dbReference type="ChEBI" id="CHEBI:18420"/>
    </ligand>
</feature>
<dbReference type="AlphaFoldDB" id="A0A9W6D251"/>
<keyword evidence="2 8" id="KW-0436">Ligase</keyword>
<feature type="active site" description="Proton acceptor" evidence="8">
    <location>
        <position position="13"/>
    </location>
</feature>
<keyword evidence="5 8" id="KW-0658">Purine biosynthesis</keyword>
<comment type="subcellular location">
    <subcellularLocation>
        <location evidence="8">Cytoplasm</location>
    </subcellularLocation>
</comment>
<dbReference type="NCBIfam" id="TIGR00184">
    <property type="entry name" value="purA"/>
    <property type="match status" value="1"/>
</dbReference>
<comment type="function">
    <text evidence="8">Plays an important role in the de novo pathway of purine nucleotide biosynthesis. Catalyzes the first committed step in the biosynthesis of AMP from IMP.</text>
</comment>
<evidence type="ECO:0000256" key="10">
    <source>
        <dbReference type="RuleBase" id="RU000520"/>
    </source>
</evidence>
<dbReference type="GO" id="GO:0004019">
    <property type="term" value="F:adenylosuccinate synthase activity"/>
    <property type="evidence" value="ECO:0007669"/>
    <property type="project" value="UniProtKB-UniRule"/>
</dbReference>
<dbReference type="GO" id="GO:0005525">
    <property type="term" value="F:GTP binding"/>
    <property type="evidence" value="ECO:0007669"/>
    <property type="project" value="UniProtKB-UniRule"/>
</dbReference>
<dbReference type="EMBL" id="BSDR01000001">
    <property type="protein sequence ID" value="GLI34470.1"/>
    <property type="molecule type" value="Genomic_DNA"/>
</dbReference>
<keyword evidence="7 8" id="KW-0342">GTP-binding</keyword>
<comment type="catalytic activity">
    <reaction evidence="8 10">
        <text>IMP + L-aspartate + GTP = N(6)-(1,2-dicarboxyethyl)-AMP + GDP + phosphate + 2 H(+)</text>
        <dbReference type="Rhea" id="RHEA:15753"/>
        <dbReference type="ChEBI" id="CHEBI:15378"/>
        <dbReference type="ChEBI" id="CHEBI:29991"/>
        <dbReference type="ChEBI" id="CHEBI:37565"/>
        <dbReference type="ChEBI" id="CHEBI:43474"/>
        <dbReference type="ChEBI" id="CHEBI:57567"/>
        <dbReference type="ChEBI" id="CHEBI:58053"/>
        <dbReference type="ChEBI" id="CHEBI:58189"/>
        <dbReference type="EC" id="6.3.4.4"/>
    </reaction>
</comment>
<dbReference type="GO" id="GO:0000287">
    <property type="term" value="F:magnesium ion binding"/>
    <property type="evidence" value="ECO:0007669"/>
    <property type="project" value="UniProtKB-UniRule"/>
</dbReference>
<keyword evidence="3 8" id="KW-0479">Metal-binding</keyword>
<dbReference type="FunFam" id="3.90.170.10:FF:000001">
    <property type="entry name" value="Adenylosuccinate synthetase"/>
    <property type="match status" value="1"/>
</dbReference>
<dbReference type="PANTHER" id="PTHR11846">
    <property type="entry name" value="ADENYLOSUCCINATE SYNTHETASE"/>
    <property type="match status" value="1"/>
</dbReference>
<feature type="binding site" description="in other chain" evidence="8">
    <location>
        <begin position="38"/>
        <end position="41"/>
    </location>
    <ligand>
        <name>IMP</name>
        <dbReference type="ChEBI" id="CHEBI:58053"/>
        <note>ligand shared between dimeric partners</note>
    </ligand>
</feature>
<comment type="caution">
    <text evidence="11">The sequence shown here is derived from an EMBL/GenBank/DDBJ whole genome shotgun (WGS) entry which is preliminary data.</text>
</comment>
<feature type="binding site" evidence="8">
    <location>
        <position position="40"/>
    </location>
    <ligand>
        <name>Mg(2+)</name>
        <dbReference type="ChEBI" id="CHEBI:18420"/>
    </ligand>
</feature>
<evidence type="ECO:0000256" key="8">
    <source>
        <dbReference type="HAMAP-Rule" id="MF_00011"/>
    </source>
</evidence>
<dbReference type="HAMAP" id="MF_00011">
    <property type="entry name" value="Adenylosucc_synth"/>
    <property type="match status" value="1"/>
</dbReference>
<evidence type="ECO:0000256" key="7">
    <source>
        <dbReference type="ARBA" id="ARBA00023134"/>
    </source>
</evidence>
<feature type="binding site" evidence="8">
    <location>
        <begin position="414"/>
        <end position="416"/>
    </location>
    <ligand>
        <name>GTP</name>
        <dbReference type="ChEBI" id="CHEBI:37565"/>
    </ligand>
</feature>
<dbReference type="GO" id="GO:0044208">
    <property type="term" value="P:'de novo' AMP biosynthetic process"/>
    <property type="evidence" value="ECO:0007669"/>
    <property type="project" value="UniProtKB-UniRule"/>
</dbReference>
<feature type="binding site" description="in other chain" evidence="8">
    <location>
        <position position="225"/>
    </location>
    <ligand>
        <name>IMP</name>
        <dbReference type="ChEBI" id="CHEBI:58053"/>
        <note>ligand shared between dimeric partners</note>
    </ligand>
</feature>
<reference evidence="11" key="1">
    <citation type="submission" date="2022-12" db="EMBL/GenBank/DDBJ databases">
        <title>Reference genome sequencing for broad-spectrum identification of bacterial and archaeal isolates by mass spectrometry.</title>
        <authorList>
            <person name="Sekiguchi Y."/>
            <person name="Tourlousse D.M."/>
        </authorList>
    </citation>
    <scope>NUCLEOTIDE SEQUENCE</scope>
    <source>
        <strain evidence="11">ASRB1</strain>
    </source>
</reference>
<dbReference type="InterPro" id="IPR042111">
    <property type="entry name" value="Adenylosuccinate_synth_dom3"/>
</dbReference>
<feature type="binding site" description="in other chain" evidence="8">
    <location>
        <position position="240"/>
    </location>
    <ligand>
        <name>IMP</name>
        <dbReference type="ChEBI" id="CHEBI:58053"/>
        <note>ligand shared between dimeric partners</note>
    </ligand>
</feature>
<comment type="cofactor">
    <cofactor evidence="8">
        <name>Mg(2+)</name>
        <dbReference type="ChEBI" id="CHEBI:18420"/>
    </cofactor>
    <text evidence="8">Binds 1 Mg(2+) ion per subunit.</text>
</comment>
<keyword evidence="12" id="KW-1185">Reference proteome</keyword>
<feature type="active site" description="Proton donor" evidence="8">
    <location>
        <position position="41"/>
    </location>
</feature>
<dbReference type="SMART" id="SM00788">
    <property type="entry name" value="Adenylsucc_synt"/>
    <property type="match status" value="1"/>
</dbReference>
<dbReference type="Proteomes" id="UP001144372">
    <property type="component" value="Unassembled WGS sequence"/>
</dbReference>
<feature type="binding site" evidence="8">
    <location>
        <begin position="332"/>
        <end position="334"/>
    </location>
    <ligand>
        <name>GTP</name>
        <dbReference type="ChEBI" id="CHEBI:37565"/>
    </ligand>
</feature>
<evidence type="ECO:0000313" key="12">
    <source>
        <dbReference type="Proteomes" id="UP001144372"/>
    </source>
</evidence>
<dbReference type="EC" id="6.3.4.4" evidence="8 10"/>
<dbReference type="FunFam" id="1.10.300.10:FF:000001">
    <property type="entry name" value="Adenylosuccinate synthetase"/>
    <property type="match status" value="1"/>
</dbReference>
<feature type="binding site" evidence="8">
    <location>
        <begin position="300"/>
        <end position="306"/>
    </location>
    <ligand>
        <name>substrate</name>
    </ligand>
</feature>